<gene>
    <name evidence="1" type="ORF">KEC57_00920</name>
</gene>
<organism evidence="1 2">
    <name type="scientific">Microbacterium allomyrinae</name>
    <dbReference type="NCBI Taxonomy" id="2830666"/>
    <lineage>
        <taxon>Bacteria</taxon>
        <taxon>Bacillati</taxon>
        <taxon>Actinomycetota</taxon>
        <taxon>Actinomycetes</taxon>
        <taxon>Micrococcales</taxon>
        <taxon>Microbacteriaceae</taxon>
        <taxon>Microbacterium</taxon>
    </lineage>
</organism>
<accession>A0A9X1LS57</accession>
<name>A0A9X1LS57_9MICO</name>
<keyword evidence="2" id="KW-1185">Reference proteome</keyword>
<protein>
    <submittedName>
        <fullName evidence="1">Nucleotidyltransferase family protein</fullName>
    </submittedName>
</protein>
<dbReference type="AlphaFoldDB" id="A0A9X1LS57"/>
<evidence type="ECO:0000313" key="1">
    <source>
        <dbReference type="EMBL" id="MCC2030741.1"/>
    </source>
</evidence>
<proteinExistence type="predicted"/>
<reference evidence="1" key="1">
    <citation type="submission" date="2021-04" db="EMBL/GenBank/DDBJ databases">
        <title>Microbacterium tenobrionis sp. nov. and Microbacterium allomyrinae sp. nov., isolated from larvae of Tenobrio molitor and Allomyrina dichotoma, respectively.</title>
        <authorList>
            <person name="Lee S.D."/>
        </authorList>
    </citation>
    <scope>NUCLEOTIDE SEQUENCE</scope>
    <source>
        <strain evidence="1">BWT-G7</strain>
    </source>
</reference>
<comment type="caution">
    <text evidence="1">The sequence shown here is derived from an EMBL/GenBank/DDBJ whole genome shotgun (WGS) entry which is preliminary data.</text>
</comment>
<dbReference type="EMBL" id="JAGTTN010000001">
    <property type="protein sequence ID" value="MCC2030741.1"/>
    <property type="molecule type" value="Genomic_DNA"/>
</dbReference>
<evidence type="ECO:0000313" key="2">
    <source>
        <dbReference type="Proteomes" id="UP001139354"/>
    </source>
</evidence>
<dbReference type="Proteomes" id="UP001139354">
    <property type="component" value="Unassembled WGS sequence"/>
</dbReference>
<dbReference type="InterPro" id="IPR039498">
    <property type="entry name" value="NTP_transf_5"/>
</dbReference>
<sequence>MPEGPVPAVEHLRLDDAVALATALSQHVAHGAGIRTLVLKGSFASLQGLREPRPSHDVDLLVEPDRFDDLLAAFARYGWTARPAPDFPLLLDLHSRTLVHSGWNCDIDVHHYWPGFIGDAAETFDHLWQRRQSCAAAGVQVDTTGEADTALVLALHSLREAGHVSAESRKMREYRYLLHRVSSDERLANAVLASAHDAGALQTARPFLRALGFDIPEEQNPSEQLRRWQLNVHARHRMTAWLLELRQASFTRKLHVIRRAVFPSADELRAIDPYVGAGARAVAKGWWRRFARGIRSALQATQDIRAHYRSR</sequence>
<dbReference type="RefSeq" id="WP_229382642.1">
    <property type="nucleotide sequence ID" value="NZ_JAGTTN010000001.1"/>
</dbReference>
<dbReference type="Pfam" id="PF14907">
    <property type="entry name" value="NTP_transf_5"/>
    <property type="match status" value="1"/>
</dbReference>